<dbReference type="Pfam" id="PF01968">
    <property type="entry name" value="Hydantoinase_A"/>
    <property type="match status" value="1"/>
</dbReference>
<dbReference type="OrthoDB" id="9759608at2"/>
<dbReference type="InterPro" id="IPR043129">
    <property type="entry name" value="ATPase_NBD"/>
</dbReference>
<evidence type="ECO:0000259" key="1">
    <source>
        <dbReference type="Pfam" id="PF01968"/>
    </source>
</evidence>
<dbReference type="RefSeq" id="WP_128440903.1">
    <property type="nucleotide sequence ID" value="NZ_SBIP01000001.1"/>
</dbReference>
<dbReference type="PANTHER" id="PTHR11365">
    <property type="entry name" value="5-OXOPROLINASE RELATED"/>
    <property type="match status" value="1"/>
</dbReference>
<evidence type="ECO:0000259" key="2">
    <source>
        <dbReference type="Pfam" id="PF05378"/>
    </source>
</evidence>
<feature type="domain" description="Hydantoinase A/oxoprolinase" evidence="1">
    <location>
        <begin position="200"/>
        <end position="487"/>
    </location>
</feature>
<feature type="domain" description="Hydantoinase/oxoprolinase N-terminal" evidence="2">
    <location>
        <begin position="5"/>
        <end position="178"/>
    </location>
</feature>
<dbReference type="PANTHER" id="PTHR11365:SF23">
    <property type="entry name" value="HYPOTHETICAL 5-OXOPROLINASE (EUROFUNG)-RELATED"/>
    <property type="match status" value="1"/>
</dbReference>
<dbReference type="EMBL" id="SBIP01000001">
    <property type="protein sequence ID" value="RWX81076.1"/>
    <property type="molecule type" value="Genomic_DNA"/>
</dbReference>
<protein>
    <submittedName>
        <fullName evidence="4">Hydantoinase/oxoprolinase family protein</fullName>
    </submittedName>
</protein>
<dbReference type="GO" id="GO:0017168">
    <property type="term" value="F:5-oxoprolinase (ATP-hydrolyzing) activity"/>
    <property type="evidence" value="ECO:0007669"/>
    <property type="project" value="TreeGrafter"/>
</dbReference>
<evidence type="ECO:0000313" key="4">
    <source>
        <dbReference type="EMBL" id="RWX81076.1"/>
    </source>
</evidence>
<feature type="domain" description="Acetophenone carboxylase-like C-terminal" evidence="3">
    <location>
        <begin position="499"/>
        <end position="666"/>
    </location>
</feature>
<dbReference type="SUPFAM" id="SSF53067">
    <property type="entry name" value="Actin-like ATPase domain"/>
    <property type="match status" value="1"/>
</dbReference>
<dbReference type="GO" id="GO:0006749">
    <property type="term" value="P:glutathione metabolic process"/>
    <property type="evidence" value="ECO:0007669"/>
    <property type="project" value="TreeGrafter"/>
</dbReference>
<name>A0A3S3VSR4_9HYPH</name>
<keyword evidence="5" id="KW-1185">Reference proteome</keyword>
<accession>A0A3S3VSR4</accession>
<dbReference type="Pfam" id="PF19278">
    <property type="entry name" value="Hydant_A_C"/>
    <property type="match status" value="1"/>
</dbReference>
<dbReference type="Pfam" id="PF05378">
    <property type="entry name" value="Hydant_A_N"/>
    <property type="match status" value="1"/>
</dbReference>
<reference evidence="4 5" key="1">
    <citation type="submission" date="2019-01" db="EMBL/GenBank/DDBJ databases">
        <title>The draft genome of Rhizobium sp. 24NR.</title>
        <authorList>
            <person name="Liu L."/>
            <person name="Liang L."/>
            <person name="Shi S."/>
            <person name="Xu L."/>
            <person name="Wang X."/>
            <person name="Li L."/>
            <person name="Zhang X."/>
        </authorList>
    </citation>
    <scope>NUCLEOTIDE SEQUENCE [LARGE SCALE GENOMIC DNA]</scope>
    <source>
        <strain evidence="4 5">24NR</strain>
    </source>
</reference>
<proteinExistence type="predicted"/>
<dbReference type="Proteomes" id="UP000287687">
    <property type="component" value="Unassembled WGS sequence"/>
</dbReference>
<dbReference type="InterPro" id="IPR045079">
    <property type="entry name" value="Oxoprolinase-like"/>
</dbReference>
<sequence>MTRTRVAVDVGGTFTDICIMDEETGAIRIEKTASTPDDPMRAILNGVEQGGIDLSEVTMFSHGTTVATNALITRRLPRCAMVCTEGFRDVVEIRRANKEDLWDTYKDVAKPYIPRRDRLTVRERVDAEGVILDALNEEDARHVAEVLRKREVKSVAVCFMNSYVNGANERRMRDILLNVMPDIPVSISSEVMPEIFEHERFSTTMANAVCAPVVVDYVSRLGDKLAAGGYLRDLLLLHSGGGVMTPASVRDFSARLAGSGIAAGAIASRYIGNLCGFPNSIGFDMGGTSTDVSLAWNGQSRITKDWYIEYGYPIRFPSIEVLTIGAGGGSLAWQDEGGSLRNGPQSAGATPGPACYCNGNHIATNTDANVVLGRLGTSLAGGKITLDPALAADAVQETVAGPFDMQLHQAAEAIVAVANANMANAVRLLSISRGYDPRDFALIAFGGAGALHGAAVAKELSIPTVIVPPNPGVTSALGCLLVDVQHDFSESFMADASSVAPEEMEVAFQRMELQAAERLSHEGIADSDMALQRTVEMMYQGQWRSLSVNAPARIASIGELIEAFHSEHEREFNYRRDEAPVSIFRLAIKAIGIVPKADLPKHEVRPHAPEPVGRRKVWFEGVAHDAAIYQREKLSAGATFSGPAIVEQFDSTTVVPPKMNAAVDAFMNIVIGTKG</sequence>
<dbReference type="InterPro" id="IPR002821">
    <property type="entry name" value="Hydantoinase_A"/>
</dbReference>
<dbReference type="GO" id="GO:0005829">
    <property type="term" value="C:cytosol"/>
    <property type="evidence" value="ECO:0007669"/>
    <property type="project" value="TreeGrafter"/>
</dbReference>
<gene>
    <name evidence="4" type="ORF">EPK99_01720</name>
</gene>
<organism evidence="4 5">
    <name type="scientific">Neorhizobium lilium</name>
    <dbReference type="NCBI Taxonomy" id="2503024"/>
    <lineage>
        <taxon>Bacteria</taxon>
        <taxon>Pseudomonadati</taxon>
        <taxon>Pseudomonadota</taxon>
        <taxon>Alphaproteobacteria</taxon>
        <taxon>Hyphomicrobiales</taxon>
        <taxon>Rhizobiaceae</taxon>
        <taxon>Rhizobium/Agrobacterium group</taxon>
        <taxon>Neorhizobium</taxon>
    </lineage>
</organism>
<evidence type="ECO:0000259" key="3">
    <source>
        <dbReference type="Pfam" id="PF19278"/>
    </source>
</evidence>
<dbReference type="InterPro" id="IPR008040">
    <property type="entry name" value="Hydant_A_N"/>
</dbReference>
<comment type="caution">
    <text evidence="4">The sequence shown here is derived from an EMBL/GenBank/DDBJ whole genome shotgun (WGS) entry which is preliminary data.</text>
</comment>
<evidence type="ECO:0000313" key="5">
    <source>
        <dbReference type="Proteomes" id="UP000287687"/>
    </source>
</evidence>
<dbReference type="InterPro" id="IPR049517">
    <property type="entry name" value="ACX-like_C"/>
</dbReference>
<dbReference type="AlphaFoldDB" id="A0A3S3VSR4"/>